<evidence type="ECO:0000313" key="1">
    <source>
        <dbReference type="EMBL" id="OHA93237.1"/>
    </source>
</evidence>
<evidence type="ECO:0000313" key="2">
    <source>
        <dbReference type="Proteomes" id="UP000179264"/>
    </source>
</evidence>
<dbReference type="AlphaFoldDB" id="A0A1G2T7H9"/>
<sequence>MEDREGYSRDEVGEVGHGLHDMISSNGSTHLNELMTAVGTELHFSSHFGHYNERAIFETAGQFSGGYPMRYTFWLAKRSYGHSGVVTGLTASREILDKIDIRH</sequence>
<proteinExistence type="predicted"/>
<comment type="caution">
    <text evidence="1">The sequence shown here is derived from an EMBL/GenBank/DDBJ whole genome shotgun (WGS) entry which is preliminary data.</text>
</comment>
<dbReference type="EMBL" id="MHVL01000024">
    <property type="protein sequence ID" value="OHA93237.1"/>
    <property type="molecule type" value="Genomic_DNA"/>
</dbReference>
<accession>A0A1G2T7H9</accession>
<protein>
    <submittedName>
        <fullName evidence="1">Uncharacterized protein</fullName>
    </submittedName>
</protein>
<dbReference type="Proteomes" id="UP000179264">
    <property type="component" value="Unassembled WGS sequence"/>
</dbReference>
<name>A0A1G2T7H9_9BACT</name>
<reference evidence="1 2" key="1">
    <citation type="journal article" date="2016" name="Nat. Commun.">
        <title>Thousands of microbial genomes shed light on interconnected biogeochemical processes in an aquifer system.</title>
        <authorList>
            <person name="Anantharaman K."/>
            <person name="Brown C.T."/>
            <person name="Hug L.A."/>
            <person name="Sharon I."/>
            <person name="Castelle C.J."/>
            <person name="Probst A.J."/>
            <person name="Thomas B.C."/>
            <person name="Singh A."/>
            <person name="Wilkins M.J."/>
            <person name="Karaoz U."/>
            <person name="Brodie E.L."/>
            <person name="Williams K.H."/>
            <person name="Hubbard S.S."/>
            <person name="Banfield J.F."/>
        </authorList>
    </citation>
    <scope>NUCLEOTIDE SEQUENCE [LARGE SCALE GENOMIC DNA]</scope>
</reference>
<gene>
    <name evidence="1" type="ORF">A2W58_03795</name>
</gene>
<organism evidence="1 2">
    <name type="scientific">Candidatus Zambryskibacteria bacterium RIFCSPHIGHO2_02_38_10.5</name>
    <dbReference type="NCBI Taxonomy" id="1802742"/>
    <lineage>
        <taxon>Bacteria</taxon>
        <taxon>Candidatus Zambryskiibacteriota</taxon>
    </lineage>
</organism>